<evidence type="ECO:0000313" key="2">
    <source>
        <dbReference type="Proteomes" id="UP001596287"/>
    </source>
</evidence>
<dbReference type="Proteomes" id="UP001596287">
    <property type="component" value="Unassembled WGS sequence"/>
</dbReference>
<evidence type="ECO:0000313" key="1">
    <source>
        <dbReference type="EMBL" id="MFC6095528.1"/>
    </source>
</evidence>
<dbReference type="EMBL" id="JBHSQB010000003">
    <property type="protein sequence ID" value="MFC6095528.1"/>
    <property type="molecule type" value="Genomic_DNA"/>
</dbReference>
<accession>A0ABW1PJ30</accession>
<keyword evidence="2" id="KW-1185">Reference proteome</keyword>
<dbReference type="RefSeq" id="WP_379790159.1">
    <property type="nucleotide sequence ID" value="NZ_JBHSQB010000003.1"/>
</dbReference>
<sequence>MIGEIREGLAEVTLFLNIPFNQSLSLTVRIKSIEEVEVSSESKKYKLIVVNADSELLNLLLGLHIGSEYLNIIIEGLD</sequence>
<protein>
    <submittedName>
        <fullName evidence="1">Uncharacterized protein</fullName>
    </submittedName>
</protein>
<comment type="caution">
    <text evidence="1">The sequence shown here is derived from an EMBL/GenBank/DDBJ whole genome shotgun (WGS) entry which is preliminary data.</text>
</comment>
<reference evidence="2" key="1">
    <citation type="journal article" date="2019" name="Int. J. Syst. Evol. Microbiol.">
        <title>The Global Catalogue of Microorganisms (GCM) 10K type strain sequencing project: providing services to taxonomists for standard genome sequencing and annotation.</title>
        <authorList>
            <consortium name="The Broad Institute Genomics Platform"/>
            <consortium name="The Broad Institute Genome Sequencing Center for Infectious Disease"/>
            <person name="Wu L."/>
            <person name="Ma J."/>
        </authorList>
    </citation>
    <scope>NUCLEOTIDE SEQUENCE [LARGE SCALE GENOMIC DNA]</scope>
    <source>
        <strain evidence="2">CCUG 49679</strain>
    </source>
</reference>
<organism evidence="1 2">
    <name type="scientific">Flavobacterium qiangtangense</name>
    <dbReference type="NCBI Taxonomy" id="1442595"/>
    <lineage>
        <taxon>Bacteria</taxon>
        <taxon>Pseudomonadati</taxon>
        <taxon>Bacteroidota</taxon>
        <taxon>Flavobacteriia</taxon>
        <taxon>Flavobacteriales</taxon>
        <taxon>Flavobacteriaceae</taxon>
        <taxon>Flavobacterium</taxon>
    </lineage>
</organism>
<gene>
    <name evidence="1" type="ORF">ACFPVY_02630</name>
</gene>
<proteinExistence type="predicted"/>
<name>A0ABW1PJ30_9FLAO</name>